<organism evidence="2 3">
    <name type="scientific">Spirosoma endbachense</name>
    <dbReference type="NCBI Taxonomy" id="2666025"/>
    <lineage>
        <taxon>Bacteria</taxon>
        <taxon>Pseudomonadati</taxon>
        <taxon>Bacteroidota</taxon>
        <taxon>Cytophagia</taxon>
        <taxon>Cytophagales</taxon>
        <taxon>Cytophagaceae</taxon>
        <taxon>Spirosoma</taxon>
    </lineage>
</organism>
<dbReference type="Pfam" id="PF13304">
    <property type="entry name" value="AAA_21"/>
    <property type="match status" value="1"/>
</dbReference>
<dbReference type="Gene3D" id="3.40.50.300">
    <property type="entry name" value="P-loop containing nucleotide triphosphate hydrolases"/>
    <property type="match status" value="1"/>
</dbReference>
<accession>A0A6P1W020</accession>
<gene>
    <name evidence="2" type="ORF">GJR95_28660</name>
</gene>
<dbReference type="InterPro" id="IPR003959">
    <property type="entry name" value="ATPase_AAA_core"/>
</dbReference>
<dbReference type="GO" id="GO:0000731">
    <property type="term" value="P:DNA synthesis involved in DNA repair"/>
    <property type="evidence" value="ECO:0007669"/>
    <property type="project" value="TreeGrafter"/>
</dbReference>
<proteinExistence type="predicted"/>
<keyword evidence="3" id="KW-1185">Reference proteome</keyword>
<evidence type="ECO:0000259" key="1">
    <source>
        <dbReference type="Pfam" id="PF13304"/>
    </source>
</evidence>
<evidence type="ECO:0000313" key="2">
    <source>
        <dbReference type="EMBL" id="QHV98733.1"/>
    </source>
</evidence>
<dbReference type="EMBL" id="CP045997">
    <property type="protein sequence ID" value="QHV98733.1"/>
    <property type="molecule type" value="Genomic_DNA"/>
</dbReference>
<dbReference type="RefSeq" id="WP_162389142.1">
    <property type="nucleotide sequence ID" value="NZ_CP045997.1"/>
</dbReference>
<dbReference type="InterPro" id="IPR027417">
    <property type="entry name" value="P-loop_NTPase"/>
</dbReference>
<dbReference type="KEGG" id="senf:GJR95_28660"/>
<protein>
    <submittedName>
        <fullName evidence="2">AAA family ATPase</fullName>
    </submittedName>
</protein>
<dbReference type="GO" id="GO:0016887">
    <property type="term" value="F:ATP hydrolysis activity"/>
    <property type="evidence" value="ECO:0007669"/>
    <property type="project" value="InterPro"/>
</dbReference>
<dbReference type="AlphaFoldDB" id="A0A6P1W020"/>
<evidence type="ECO:0000313" key="3">
    <source>
        <dbReference type="Proteomes" id="UP000464577"/>
    </source>
</evidence>
<dbReference type="GO" id="GO:0006302">
    <property type="term" value="P:double-strand break repair"/>
    <property type="evidence" value="ECO:0007669"/>
    <property type="project" value="TreeGrafter"/>
</dbReference>
<dbReference type="GO" id="GO:0005524">
    <property type="term" value="F:ATP binding"/>
    <property type="evidence" value="ECO:0007669"/>
    <property type="project" value="InterPro"/>
</dbReference>
<dbReference type="PANTHER" id="PTHR32182">
    <property type="entry name" value="DNA REPLICATION AND REPAIR PROTEIN RECF"/>
    <property type="match status" value="1"/>
</dbReference>
<name>A0A6P1W020_9BACT</name>
<dbReference type="PANTHER" id="PTHR32182:SF25">
    <property type="entry name" value="SLR1056 PROTEIN"/>
    <property type="match status" value="1"/>
</dbReference>
<reference evidence="2 3" key="1">
    <citation type="submission" date="2019-11" db="EMBL/GenBank/DDBJ databases">
        <title>Spirosoma endbachense sp. nov., isolated from a natural salt meadow.</title>
        <authorList>
            <person name="Rojas J."/>
            <person name="Ambika Manirajan B."/>
            <person name="Ratering S."/>
            <person name="Suarez C."/>
            <person name="Geissler-Plaum R."/>
            <person name="Schnell S."/>
        </authorList>
    </citation>
    <scope>NUCLEOTIDE SEQUENCE [LARGE SCALE GENOMIC DNA]</scope>
    <source>
        <strain evidence="2 3">I-24</strain>
    </source>
</reference>
<sequence>MNSFRIIIRLNKLYGNKNVKVTKELEGYIQDLIDCSALSSIKMDSKRGNEYILDFIINEATKSLFSKKFDSSPQNLFEALNKLNLLNTLCIQKTYRNILRKKRAKGQLLKFPQIASLDKIFSIEQIELVLTEPKVRTEYEKISDGEHQFMHILGGIMLFDEKEPMRDLIYLLDEPDTHFNPFWRSTFFYQLQSILENRDIEFILTTHSPFILSDCHGYNVFKFAKKDSHVTFERVKKETYGTTFKNILDDIFQADNKDNDHFKSQIAKMSFLDIEAVYNDIESVNSLKDWLSLSEDFQKRIKMLGDSTDKTYLIKIYTDKEQKLRLQNV</sequence>
<dbReference type="SUPFAM" id="SSF52540">
    <property type="entry name" value="P-loop containing nucleoside triphosphate hydrolases"/>
    <property type="match status" value="1"/>
</dbReference>
<feature type="domain" description="ATPase AAA-type core" evidence="1">
    <location>
        <begin position="140"/>
        <end position="213"/>
    </location>
</feature>
<dbReference type="Proteomes" id="UP000464577">
    <property type="component" value="Chromosome"/>
</dbReference>